<feature type="compositionally biased region" description="Basic residues" evidence="2">
    <location>
        <begin position="113"/>
        <end position="122"/>
    </location>
</feature>
<accession>A0A4U7B9G2</accession>
<sequence length="241" mass="27291">MMDRADSAWLVDEDTEGLSPILQWIANEEETWGEETACQWFSPPPLDGIIEPTAAIPWQLAGDHPSPSASASTSISSFDPLAPATPSDTALRLCVNDKFKRNAEPFSSTQPTTRRRRGKPRARPAQSHRSIERRYRSKLVDLIDELCLCVPTLKAYRQGSDSLDLDGLTPARKWTRAVIFEKATEYIKHLEAKRRHWPTPQEEFDRAQRLESDNKELQKNIAILQGRLDDIERVLQGTGKS</sequence>
<dbReference type="Gene3D" id="4.10.280.10">
    <property type="entry name" value="Helix-loop-helix DNA-binding domain"/>
    <property type="match status" value="1"/>
</dbReference>
<dbReference type="PROSITE" id="PS50888">
    <property type="entry name" value="BHLH"/>
    <property type="match status" value="1"/>
</dbReference>
<keyword evidence="1" id="KW-0175">Coiled coil</keyword>
<dbReference type="Pfam" id="PF00010">
    <property type="entry name" value="HLH"/>
    <property type="match status" value="1"/>
</dbReference>
<feature type="domain" description="BHLH" evidence="3">
    <location>
        <begin position="123"/>
        <end position="190"/>
    </location>
</feature>
<organism evidence="4 5">
    <name type="scientific">Elsinoe australis</name>
    <dbReference type="NCBI Taxonomy" id="40998"/>
    <lineage>
        <taxon>Eukaryota</taxon>
        <taxon>Fungi</taxon>
        <taxon>Dikarya</taxon>
        <taxon>Ascomycota</taxon>
        <taxon>Pezizomycotina</taxon>
        <taxon>Dothideomycetes</taxon>
        <taxon>Dothideomycetidae</taxon>
        <taxon>Myriangiales</taxon>
        <taxon>Elsinoaceae</taxon>
        <taxon>Elsinoe</taxon>
    </lineage>
</organism>
<evidence type="ECO:0000256" key="1">
    <source>
        <dbReference type="SAM" id="Coils"/>
    </source>
</evidence>
<reference evidence="4 5" key="1">
    <citation type="submission" date="2018-02" db="EMBL/GenBank/DDBJ databases">
        <title>Draft genome sequences of Elsinoe sp., causing black scab on jojoba.</title>
        <authorList>
            <person name="Stodart B."/>
            <person name="Jeffress S."/>
            <person name="Ash G."/>
            <person name="Arun Chinnappa K."/>
        </authorList>
    </citation>
    <scope>NUCLEOTIDE SEQUENCE [LARGE SCALE GENOMIC DNA]</scope>
    <source>
        <strain evidence="4 5">Hillstone_2</strain>
    </source>
</reference>
<evidence type="ECO:0000256" key="2">
    <source>
        <dbReference type="SAM" id="MobiDB-lite"/>
    </source>
</evidence>
<dbReference type="PANTHER" id="PTHR47336">
    <property type="entry name" value="TRANSCRIPTION FACTOR HMS1-RELATED"/>
    <property type="match status" value="1"/>
</dbReference>
<dbReference type="InterPro" id="IPR052099">
    <property type="entry name" value="Regulatory_TF_Diverse"/>
</dbReference>
<dbReference type="Proteomes" id="UP000308133">
    <property type="component" value="Unassembled WGS sequence"/>
</dbReference>
<comment type="caution">
    <text evidence="4">The sequence shown here is derived from an EMBL/GenBank/DDBJ whole genome shotgun (WGS) entry which is preliminary data.</text>
</comment>
<dbReference type="InterPro" id="IPR011598">
    <property type="entry name" value="bHLH_dom"/>
</dbReference>
<keyword evidence="4" id="KW-0238">DNA-binding</keyword>
<proteinExistence type="predicted"/>
<dbReference type="SUPFAM" id="SSF47459">
    <property type="entry name" value="HLH, helix-loop-helix DNA-binding domain"/>
    <property type="match status" value="1"/>
</dbReference>
<evidence type="ECO:0000313" key="4">
    <source>
        <dbReference type="EMBL" id="TKX26521.1"/>
    </source>
</evidence>
<evidence type="ECO:0000313" key="5">
    <source>
        <dbReference type="Proteomes" id="UP000308133"/>
    </source>
</evidence>
<dbReference type="GO" id="GO:0003677">
    <property type="term" value="F:DNA binding"/>
    <property type="evidence" value="ECO:0007669"/>
    <property type="project" value="UniProtKB-KW"/>
</dbReference>
<dbReference type="GO" id="GO:0046983">
    <property type="term" value="F:protein dimerization activity"/>
    <property type="evidence" value="ECO:0007669"/>
    <property type="project" value="InterPro"/>
</dbReference>
<evidence type="ECO:0000259" key="3">
    <source>
        <dbReference type="PROSITE" id="PS50888"/>
    </source>
</evidence>
<dbReference type="AlphaFoldDB" id="A0A4U7B9G2"/>
<feature type="region of interest" description="Disordered" evidence="2">
    <location>
        <begin position="103"/>
        <end position="131"/>
    </location>
</feature>
<protein>
    <submittedName>
        <fullName evidence="4">Helix-loop-helix DNA-binding domain-containing protein 1</fullName>
    </submittedName>
</protein>
<feature type="coiled-coil region" evidence="1">
    <location>
        <begin position="207"/>
        <end position="234"/>
    </location>
</feature>
<dbReference type="InterPro" id="IPR036638">
    <property type="entry name" value="HLH_DNA-bd_sf"/>
</dbReference>
<dbReference type="EMBL" id="PTQR01000012">
    <property type="protein sequence ID" value="TKX26521.1"/>
    <property type="molecule type" value="Genomic_DNA"/>
</dbReference>
<gene>
    <name evidence="4" type="ORF">C1H76_1053</name>
</gene>
<dbReference type="SMART" id="SM00353">
    <property type="entry name" value="HLH"/>
    <property type="match status" value="1"/>
</dbReference>
<name>A0A4U7B9G2_9PEZI</name>
<dbReference type="PANTHER" id="PTHR47336:SF2">
    <property type="entry name" value="TRANSCRIPTION FACTOR HMS1-RELATED"/>
    <property type="match status" value="1"/>
</dbReference>